<evidence type="ECO:0000313" key="3">
    <source>
        <dbReference type="Proteomes" id="UP000593567"/>
    </source>
</evidence>
<keyword evidence="3" id="KW-1185">Reference proteome</keyword>
<organism evidence="2 3">
    <name type="scientific">Bugula neritina</name>
    <name type="common">Brown bryozoan</name>
    <name type="synonym">Sertularia neritina</name>
    <dbReference type="NCBI Taxonomy" id="10212"/>
    <lineage>
        <taxon>Eukaryota</taxon>
        <taxon>Metazoa</taxon>
        <taxon>Spiralia</taxon>
        <taxon>Lophotrochozoa</taxon>
        <taxon>Bryozoa</taxon>
        <taxon>Gymnolaemata</taxon>
        <taxon>Cheilostomatida</taxon>
        <taxon>Flustrina</taxon>
        <taxon>Buguloidea</taxon>
        <taxon>Bugulidae</taxon>
        <taxon>Bugula</taxon>
    </lineage>
</organism>
<dbReference type="OrthoDB" id="676979at2759"/>
<dbReference type="EMBL" id="VXIV02003228">
    <property type="protein sequence ID" value="KAF6019472.1"/>
    <property type="molecule type" value="Genomic_DNA"/>
</dbReference>
<keyword evidence="1" id="KW-0175">Coiled coil</keyword>
<gene>
    <name evidence="2" type="ORF">EB796_022214</name>
</gene>
<dbReference type="Proteomes" id="UP000593567">
    <property type="component" value="Unassembled WGS sequence"/>
</dbReference>
<dbReference type="AlphaFoldDB" id="A0A7J7IZX8"/>
<comment type="caution">
    <text evidence="2">The sequence shown here is derived from an EMBL/GenBank/DDBJ whole genome shotgun (WGS) entry which is preliminary data.</text>
</comment>
<accession>A0A7J7IZX8</accession>
<evidence type="ECO:0000256" key="1">
    <source>
        <dbReference type="SAM" id="Coils"/>
    </source>
</evidence>
<sequence>MYKVLHQHMLDKEALTLLVYDHSQFSQQPETYHSQIGYWIDLLHLHVPGAVVKLVGTHRDLLTPESVDSSQVQESVKRQIDEYRAYLATELSKLKEKIEKVKAKSEANVQRPSSNLTEFDPMANILQLEYQAKQMKNLLDNPLKIMPKIALVSCTEGVEGVLELISDMEMIAINKELMPTGQRYIPMSWQKLKGAIKKRPGYKLNWAQLIEALRGIIHHDISNILDFDGNKSFSSIGKLSKEQFEECRNRMLTHGEISRQLLLGLWYYLPFSTDREQLAVTYELIKDFELAYLIPQSDLPTSKTYCEPLMVVPWYVSIDSTPSDIEIYWDRAAEDGMREMEIVYTFPHTFPEGIFERMSTQLQQDADIRLDWANTIYIEPKTRRPWLDDL</sequence>
<protein>
    <submittedName>
        <fullName evidence="2">Uncharacterized protein</fullName>
    </submittedName>
</protein>
<reference evidence="2" key="1">
    <citation type="submission" date="2020-06" db="EMBL/GenBank/DDBJ databases">
        <title>Draft genome of Bugula neritina, a colonial animal packing powerful symbionts and potential medicines.</title>
        <authorList>
            <person name="Rayko M."/>
        </authorList>
    </citation>
    <scope>NUCLEOTIDE SEQUENCE [LARGE SCALE GENOMIC DNA]</scope>
    <source>
        <strain evidence="2">Kwan_BN1</strain>
    </source>
</reference>
<feature type="coiled-coil region" evidence="1">
    <location>
        <begin position="84"/>
        <end position="111"/>
    </location>
</feature>
<name>A0A7J7IZX8_BUGNE</name>
<evidence type="ECO:0000313" key="2">
    <source>
        <dbReference type="EMBL" id="KAF6019472.1"/>
    </source>
</evidence>
<dbReference type="Gene3D" id="3.40.50.300">
    <property type="entry name" value="P-loop containing nucleotide triphosphate hydrolases"/>
    <property type="match status" value="1"/>
</dbReference>
<dbReference type="InterPro" id="IPR027417">
    <property type="entry name" value="P-loop_NTPase"/>
</dbReference>
<proteinExistence type="predicted"/>